<dbReference type="Proteomes" id="UP001219518">
    <property type="component" value="Unassembled WGS sequence"/>
</dbReference>
<comment type="similarity">
    <text evidence="2">Belongs to the major facilitator superfamily.</text>
</comment>
<evidence type="ECO:0000256" key="7">
    <source>
        <dbReference type="SAM" id="Phobius"/>
    </source>
</evidence>
<evidence type="ECO:0000256" key="6">
    <source>
        <dbReference type="ARBA" id="ARBA00023136"/>
    </source>
</evidence>
<proteinExistence type="inferred from homology"/>
<feature type="transmembrane region" description="Helical" evidence="7">
    <location>
        <begin position="380"/>
        <end position="399"/>
    </location>
</feature>
<sequence length="521" mass="53562">MVAGMEDGAVDIEAAVDATGSGWFGARALCAAGATYLACGVQWGLAAYILPAARCELGLTSAQMGAANALFMAGGMASAFVWGVLGDAWGRKPVIVSALLADAAATLCSALFARSYATLATFRFLNGFLIGAPSSLALLGLCESVPGRVRASFSLLLGGCWTASYLVLPALAWLVLPQPWRWPLLAGGGLTITSWRVLLTLLAAPALLAALLALRLPETPKYLVSRGRPEEALAVLRGMYAANTGRGAAEYPVRALAATLSLFRAPLLARTAVVCALLSLNEFGYYGLVLWLPELFNRFDTYYDLHPEAAGSVTVCELSRTWAATATGGAAATAEEEAGCAAGEAINEAVFVETLTVSGVCLAAYVLAAPVAGRVGRRALPFALHVASGVLAAGIYFVNSAASNLAVSSLFQALAATANTTVFAVMADTFPTRVSAVGCCCAIFSGRVSAAVSNLVMGALLDTSCEVPIFLFSATLIGGGLLCVLVPPPWTGAASPGKDTDTLQLELEEAPPTSPGHLQVA</sequence>
<evidence type="ECO:0000256" key="5">
    <source>
        <dbReference type="ARBA" id="ARBA00022989"/>
    </source>
</evidence>
<dbReference type="Pfam" id="PF00083">
    <property type="entry name" value="Sugar_tr"/>
    <property type="match status" value="1"/>
</dbReference>
<accession>A0AAE1LBX7</accession>
<evidence type="ECO:0000256" key="2">
    <source>
        <dbReference type="ARBA" id="ARBA00008335"/>
    </source>
</evidence>
<feature type="transmembrane region" description="Helical" evidence="7">
    <location>
        <begin position="153"/>
        <end position="175"/>
    </location>
</feature>
<feature type="transmembrane region" description="Helical" evidence="7">
    <location>
        <begin position="267"/>
        <end position="292"/>
    </location>
</feature>
<evidence type="ECO:0000313" key="9">
    <source>
        <dbReference type="EMBL" id="KAK3914376.1"/>
    </source>
</evidence>
<dbReference type="GO" id="GO:0016020">
    <property type="term" value="C:membrane"/>
    <property type="evidence" value="ECO:0007669"/>
    <property type="project" value="UniProtKB-SubCell"/>
</dbReference>
<keyword evidence="10" id="KW-1185">Reference proteome</keyword>
<feature type="transmembrane region" description="Helical" evidence="7">
    <location>
        <begin position="66"/>
        <end position="85"/>
    </location>
</feature>
<keyword evidence="4 7" id="KW-0812">Transmembrane</keyword>
<dbReference type="InterPro" id="IPR020846">
    <property type="entry name" value="MFS_dom"/>
</dbReference>
<evidence type="ECO:0000259" key="8">
    <source>
        <dbReference type="PROSITE" id="PS50850"/>
    </source>
</evidence>
<dbReference type="PANTHER" id="PTHR23511:SF38">
    <property type="entry name" value="SYNAPTIC VESICLE 2-RELATED PROTEIN-LIKE PROTEIN"/>
    <property type="match status" value="1"/>
</dbReference>
<protein>
    <submittedName>
        <fullName evidence="9">Synaptic vesicle glycoprotein 2B</fullName>
    </submittedName>
</protein>
<dbReference type="InterPro" id="IPR036259">
    <property type="entry name" value="MFS_trans_sf"/>
</dbReference>
<comment type="subcellular location">
    <subcellularLocation>
        <location evidence="1">Membrane</location>
        <topology evidence="1">Multi-pass membrane protein</topology>
    </subcellularLocation>
</comment>
<evidence type="ECO:0000256" key="3">
    <source>
        <dbReference type="ARBA" id="ARBA00022448"/>
    </source>
</evidence>
<feature type="transmembrane region" description="Helical" evidence="7">
    <location>
        <begin position="349"/>
        <end position="368"/>
    </location>
</feature>
<evidence type="ECO:0000313" key="10">
    <source>
        <dbReference type="Proteomes" id="UP001219518"/>
    </source>
</evidence>
<keyword evidence="6 7" id="KW-0472">Membrane</keyword>
<gene>
    <name evidence="9" type="ORF">KUF71_023777</name>
</gene>
<dbReference type="AlphaFoldDB" id="A0AAE1LBX7"/>
<feature type="transmembrane region" description="Helical" evidence="7">
    <location>
        <begin position="467"/>
        <end position="486"/>
    </location>
</feature>
<feature type="transmembrane region" description="Helical" evidence="7">
    <location>
        <begin position="434"/>
        <end position="461"/>
    </location>
</feature>
<feature type="domain" description="Major facilitator superfamily (MFS) profile" evidence="8">
    <location>
        <begin position="28"/>
        <end position="491"/>
    </location>
</feature>
<organism evidence="9 10">
    <name type="scientific">Frankliniella fusca</name>
    <dbReference type="NCBI Taxonomy" id="407009"/>
    <lineage>
        <taxon>Eukaryota</taxon>
        <taxon>Metazoa</taxon>
        <taxon>Ecdysozoa</taxon>
        <taxon>Arthropoda</taxon>
        <taxon>Hexapoda</taxon>
        <taxon>Insecta</taxon>
        <taxon>Pterygota</taxon>
        <taxon>Neoptera</taxon>
        <taxon>Paraneoptera</taxon>
        <taxon>Thysanoptera</taxon>
        <taxon>Terebrantia</taxon>
        <taxon>Thripoidea</taxon>
        <taxon>Thripidae</taxon>
        <taxon>Frankliniella</taxon>
    </lineage>
</organism>
<dbReference type="EMBL" id="JAHWGI010000376">
    <property type="protein sequence ID" value="KAK3914376.1"/>
    <property type="molecule type" value="Genomic_DNA"/>
</dbReference>
<feature type="transmembrane region" description="Helical" evidence="7">
    <location>
        <begin position="195"/>
        <end position="216"/>
    </location>
</feature>
<dbReference type="PANTHER" id="PTHR23511">
    <property type="entry name" value="SYNAPTIC VESICLE GLYCOPROTEIN 2"/>
    <property type="match status" value="1"/>
</dbReference>
<evidence type="ECO:0000256" key="1">
    <source>
        <dbReference type="ARBA" id="ARBA00004141"/>
    </source>
</evidence>
<dbReference type="InterPro" id="IPR005828">
    <property type="entry name" value="MFS_sugar_transport-like"/>
</dbReference>
<reference evidence="9" key="2">
    <citation type="journal article" date="2023" name="BMC Genomics">
        <title>Pest status, molecular evolution, and epigenetic factors derived from the genome assembly of Frankliniella fusca, a thysanopteran phytovirus vector.</title>
        <authorList>
            <person name="Catto M.A."/>
            <person name="Labadie P.E."/>
            <person name="Jacobson A.L."/>
            <person name="Kennedy G.G."/>
            <person name="Srinivasan R."/>
            <person name="Hunt B.G."/>
        </authorList>
    </citation>
    <scope>NUCLEOTIDE SEQUENCE</scope>
    <source>
        <strain evidence="9">PL_HMW_Pooled</strain>
    </source>
</reference>
<keyword evidence="3" id="KW-0813">Transport</keyword>
<dbReference type="Gene3D" id="1.20.1250.20">
    <property type="entry name" value="MFS general substrate transporter like domains"/>
    <property type="match status" value="1"/>
</dbReference>
<feature type="transmembrane region" description="Helical" evidence="7">
    <location>
        <begin position="119"/>
        <end position="141"/>
    </location>
</feature>
<name>A0AAE1LBX7_9NEOP</name>
<comment type="caution">
    <text evidence="9">The sequence shown here is derived from an EMBL/GenBank/DDBJ whole genome shotgun (WGS) entry which is preliminary data.</text>
</comment>
<dbReference type="GO" id="GO:0022857">
    <property type="term" value="F:transmembrane transporter activity"/>
    <property type="evidence" value="ECO:0007669"/>
    <property type="project" value="InterPro"/>
</dbReference>
<reference evidence="9" key="1">
    <citation type="submission" date="2021-07" db="EMBL/GenBank/DDBJ databases">
        <authorList>
            <person name="Catto M.A."/>
            <person name="Jacobson A."/>
            <person name="Kennedy G."/>
            <person name="Labadie P."/>
            <person name="Hunt B.G."/>
            <person name="Srinivasan R."/>
        </authorList>
    </citation>
    <scope>NUCLEOTIDE SEQUENCE</scope>
    <source>
        <strain evidence="9">PL_HMW_Pooled</strain>
        <tissue evidence="9">Head</tissue>
    </source>
</reference>
<dbReference type="PROSITE" id="PS50850">
    <property type="entry name" value="MFS"/>
    <property type="match status" value="1"/>
</dbReference>
<dbReference type="SUPFAM" id="SSF103473">
    <property type="entry name" value="MFS general substrate transporter"/>
    <property type="match status" value="1"/>
</dbReference>
<evidence type="ECO:0000256" key="4">
    <source>
        <dbReference type="ARBA" id="ARBA00022692"/>
    </source>
</evidence>
<keyword evidence="5 7" id="KW-1133">Transmembrane helix</keyword>